<dbReference type="STRING" id="41875.K8F491"/>
<dbReference type="Pfam" id="PF13499">
    <property type="entry name" value="EF-hand_7"/>
    <property type="match status" value="2"/>
</dbReference>
<dbReference type="PROSITE" id="PS00018">
    <property type="entry name" value="EF_HAND_1"/>
    <property type="match status" value="2"/>
</dbReference>
<dbReference type="GO" id="GO:0005509">
    <property type="term" value="F:calcium ion binding"/>
    <property type="evidence" value="ECO:0007669"/>
    <property type="project" value="InterPro"/>
</dbReference>
<sequence length="292" mass="33234">MENVGIPTSSTRRNERRSKPRKPEDEDENERNNADAFKARKPPSRAHMTDEELVREWYAILPSMPYLTRKQVEEYKTMFDDLDIESDGRISAEDIQERLRQVGSFKTIKQIKKNLRRYDSDGNGTLDFCEFLTLMLHDLNLSNPQETLRSVFLTFDEDTDGKITAAELKRTMEMVGIPVSMREAKFVIQMADREGDGELCYDEFVDFVLGAEQHEKPGAEGITSDAEKATKDGAGVEYLAPRLLTTRLGQFFSRSSATETNDGRKSARRNARRGGDSDEEEVLSDEENVVLG</sequence>
<feature type="compositionally biased region" description="Acidic residues" evidence="3">
    <location>
        <begin position="277"/>
        <end position="292"/>
    </location>
</feature>
<gene>
    <name evidence="5" type="ORF">Bathy09g01380</name>
</gene>
<evidence type="ECO:0000256" key="1">
    <source>
        <dbReference type="ARBA" id="ARBA00022737"/>
    </source>
</evidence>
<keyword evidence="6" id="KW-1185">Reference proteome</keyword>
<dbReference type="Gene3D" id="1.10.238.10">
    <property type="entry name" value="EF-hand"/>
    <property type="match status" value="1"/>
</dbReference>
<feature type="compositionally biased region" description="Polar residues" evidence="3">
    <location>
        <begin position="1"/>
        <end position="11"/>
    </location>
</feature>
<feature type="domain" description="EF-hand" evidence="4">
    <location>
        <begin position="106"/>
        <end position="141"/>
    </location>
</feature>
<dbReference type="InterPro" id="IPR002048">
    <property type="entry name" value="EF_hand_dom"/>
</dbReference>
<protein>
    <recommendedName>
        <fullName evidence="4">EF-hand domain-containing protein</fullName>
    </recommendedName>
</protein>
<dbReference type="PROSITE" id="PS50222">
    <property type="entry name" value="EF_HAND_2"/>
    <property type="match status" value="4"/>
</dbReference>
<dbReference type="SMART" id="SM00054">
    <property type="entry name" value="EFh"/>
    <property type="match status" value="4"/>
</dbReference>
<dbReference type="PANTHER" id="PTHR23048">
    <property type="entry name" value="MYOSIN LIGHT CHAIN 1, 3"/>
    <property type="match status" value="1"/>
</dbReference>
<dbReference type="GO" id="GO:0016460">
    <property type="term" value="C:myosin II complex"/>
    <property type="evidence" value="ECO:0007669"/>
    <property type="project" value="TreeGrafter"/>
</dbReference>
<dbReference type="AlphaFoldDB" id="K8F491"/>
<keyword evidence="1" id="KW-0677">Repeat</keyword>
<dbReference type="EMBL" id="FO082270">
    <property type="protein sequence ID" value="CCO66880.1"/>
    <property type="molecule type" value="Genomic_DNA"/>
</dbReference>
<dbReference type="KEGG" id="bpg:Bathy09g01380"/>
<evidence type="ECO:0000256" key="2">
    <source>
        <dbReference type="ARBA" id="ARBA00022837"/>
    </source>
</evidence>
<dbReference type="SUPFAM" id="SSF47473">
    <property type="entry name" value="EF-hand"/>
    <property type="match status" value="1"/>
</dbReference>
<feature type="region of interest" description="Disordered" evidence="3">
    <location>
        <begin position="254"/>
        <end position="292"/>
    </location>
</feature>
<feature type="domain" description="EF-hand" evidence="4">
    <location>
        <begin position="179"/>
        <end position="214"/>
    </location>
</feature>
<dbReference type="OrthoDB" id="26525at2759"/>
<organism evidence="5 6">
    <name type="scientific">Bathycoccus prasinos</name>
    <dbReference type="NCBI Taxonomy" id="41875"/>
    <lineage>
        <taxon>Eukaryota</taxon>
        <taxon>Viridiplantae</taxon>
        <taxon>Chlorophyta</taxon>
        <taxon>Mamiellophyceae</taxon>
        <taxon>Mamiellales</taxon>
        <taxon>Bathycoccaceae</taxon>
        <taxon>Bathycoccus</taxon>
    </lineage>
</organism>
<feature type="domain" description="EF-hand" evidence="4">
    <location>
        <begin position="70"/>
        <end position="105"/>
    </location>
</feature>
<dbReference type="InterPro" id="IPR011992">
    <property type="entry name" value="EF-hand-dom_pair"/>
</dbReference>
<dbReference type="InterPro" id="IPR050230">
    <property type="entry name" value="CALM/Myosin/TropC-like"/>
</dbReference>
<feature type="domain" description="EF-hand" evidence="4">
    <location>
        <begin position="143"/>
        <end position="178"/>
    </location>
</feature>
<evidence type="ECO:0000256" key="3">
    <source>
        <dbReference type="SAM" id="MobiDB-lite"/>
    </source>
</evidence>
<reference evidence="5" key="1">
    <citation type="submission" date="2011-10" db="EMBL/GenBank/DDBJ databases">
        <authorList>
            <person name="Genoscope - CEA"/>
        </authorList>
    </citation>
    <scope>NUCLEOTIDE SEQUENCE [LARGE SCALE GENOMIC DNA]</scope>
    <source>
        <strain evidence="5">RCC 1105</strain>
    </source>
</reference>
<dbReference type="GeneID" id="19013645"/>
<keyword evidence="2" id="KW-0106">Calcium</keyword>
<dbReference type="eggNOG" id="KOG0027">
    <property type="taxonomic scope" value="Eukaryota"/>
</dbReference>
<dbReference type="Proteomes" id="UP000198341">
    <property type="component" value="Chromosome 9"/>
</dbReference>
<dbReference type="RefSeq" id="XP_007511320.1">
    <property type="nucleotide sequence ID" value="XM_007511258.1"/>
</dbReference>
<evidence type="ECO:0000313" key="6">
    <source>
        <dbReference type="Proteomes" id="UP000198341"/>
    </source>
</evidence>
<evidence type="ECO:0000259" key="4">
    <source>
        <dbReference type="PROSITE" id="PS50222"/>
    </source>
</evidence>
<dbReference type="FunFam" id="1.10.238.10:FF:000001">
    <property type="entry name" value="Calmodulin 1"/>
    <property type="match status" value="1"/>
</dbReference>
<accession>K8F491</accession>
<name>K8F491_9CHLO</name>
<evidence type="ECO:0000313" key="5">
    <source>
        <dbReference type="EMBL" id="CCO66880.1"/>
    </source>
</evidence>
<proteinExistence type="predicted"/>
<dbReference type="PANTHER" id="PTHR23048:SF0">
    <property type="entry name" value="CALMODULIN LIKE 3"/>
    <property type="match status" value="1"/>
</dbReference>
<feature type="region of interest" description="Disordered" evidence="3">
    <location>
        <begin position="1"/>
        <end position="48"/>
    </location>
</feature>
<dbReference type="InterPro" id="IPR018247">
    <property type="entry name" value="EF_Hand_1_Ca_BS"/>
</dbReference>